<organism evidence="1 2">
    <name type="scientific">Plakobranchus ocellatus</name>
    <dbReference type="NCBI Taxonomy" id="259542"/>
    <lineage>
        <taxon>Eukaryota</taxon>
        <taxon>Metazoa</taxon>
        <taxon>Spiralia</taxon>
        <taxon>Lophotrochozoa</taxon>
        <taxon>Mollusca</taxon>
        <taxon>Gastropoda</taxon>
        <taxon>Heterobranchia</taxon>
        <taxon>Euthyneura</taxon>
        <taxon>Panpulmonata</taxon>
        <taxon>Sacoglossa</taxon>
        <taxon>Placobranchoidea</taxon>
        <taxon>Plakobranchidae</taxon>
        <taxon>Plakobranchus</taxon>
    </lineage>
</organism>
<name>A0AAV3YG56_9GAST</name>
<accession>A0AAV3YG56</accession>
<evidence type="ECO:0000313" key="1">
    <source>
        <dbReference type="EMBL" id="GFN81023.1"/>
    </source>
</evidence>
<protein>
    <submittedName>
        <fullName evidence="1">Uncharacterized protein</fullName>
    </submittedName>
</protein>
<evidence type="ECO:0000313" key="2">
    <source>
        <dbReference type="Proteomes" id="UP000735302"/>
    </source>
</evidence>
<proteinExistence type="predicted"/>
<dbReference type="EMBL" id="BLXT01000876">
    <property type="protein sequence ID" value="GFN81023.1"/>
    <property type="molecule type" value="Genomic_DNA"/>
</dbReference>
<dbReference type="Proteomes" id="UP000735302">
    <property type="component" value="Unassembled WGS sequence"/>
</dbReference>
<keyword evidence="2" id="KW-1185">Reference proteome</keyword>
<dbReference type="AlphaFoldDB" id="A0AAV3YG56"/>
<gene>
    <name evidence="1" type="ORF">PoB_000752900</name>
</gene>
<reference evidence="1 2" key="1">
    <citation type="journal article" date="2021" name="Elife">
        <title>Chloroplast acquisition without the gene transfer in kleptoplastic sea slugs, Plakobranchus ocellatus.</title>
        <authorList>
            <person name="Maeda T."/>
            <person name="Takahashi S."/>
            <person name="Yoshida T."/>
            <person name="Shimamura S."/>
            <person name="Takaki Y."/>
            <person name="Nagai Y."/>
            <person name="Toyoda A."/>
            <person name="Suzuki Y."/>
            <person name="Arimoto A."/>
            <person name="Ishii H."/>
            <person name="Satoh N."/>
            <person name="Nishiyama T."/>
            <person name="Hasebe M."/>
            <person name="Maruyama T."/>
            <person name="Minagawa J."/>
            <person name="Obokata J."/>
            <person name="Shigenobu S."/>
        </authorList>
    </citation>
    <scope>NUCLEOTIDE SEQUENCE [LARGE SCALE GENOMIC DNA]</scope>
</reference>
<sequence>MELRFKSGPVDHTREMMANKLSKFASKIDDKLSTLSRQINRLSASVDRLMNQRLSSKAVGHTSSHGGDETPCQEELHSTYDCGGGHDGAFWGETSRSNPNQGPPCAPIPILCYQLKADGGAKDSVCVVDPPPHARVMAPMQASVGAEPVLVDLNRCLPSFPPLKRKGDMDQDFPAMAIA</sequence>
<comment type="caution">
    <text evidence="1">The sequence shown here is derived from an EMBL/GenBank/DDBJ whole genome shotgun (WGS) entry which is preliminary data.</text>
</comment>